<evidence type="ECO:0000313" key="3">
    <source>
        <dbReference type="Proteomes" id="UP000245783"/>
    </source>
</evidence>
<dbReference type="Proteomes" id="UP000245783">
    <property type="component" value="Unassembled WGS sequence"/>
</dbReference>
<feature type="region of interest" description="Disordered" evidence="1">
    <location>
        <begin position="76"/>
        <end position="99"/>
    </location>
</feature>
<dbReference type="RefSeq" id="XP_025368827.1">
    <property type="nucleotide sequence ID" value="XM_025517066.1"/>
</dbReference>
<reference evidence="2 3" key="1">
    <citation type="journal article" date="2018" name="Mol. Biol. Evol.">
        <title>Broad Genomic Sampling Reveals a Smut Pathogenic Ancestry of the Fungal Clade Ustilaginomycotina.</title>
        <authorList>
            <person name="Kijpornyongpan T."/>
            <person name="Mondo S.J."/>
            <person name="Barry K."/>
            <person name="Sandor L."/>
            <person name="Lee J."/>
            <person name="Lipzen A."/>
            <person name="Pangilinan J."/>
            <person name="LaButti K."/>
            <person name="Hainaut M."/>
            <person name="Henrissat B."/>
            <person name="Grigoriev I.V."/>
            <person name="Spatafora J.W."/>
            <person name="Aime M.C."/>
        </authorList>
    </citation>
    <scope>NUCLEOTIDE SEQUENCE [LARGE SCALE GENOMIC DNA]</scope>
    <source>
        <strain evidence="2 3">MCA 4658</strain>
    </source>
</reference>
<evidence type="ECO:0000256" key="1">
    <source>
        <dbReference type="SAM" id="MobiDB-lite"/>
    </source>
</evidence>
<dbReference type="InParanoid" id="A0A316VVJ6"/>
<dbReference type="EMBL" id="KZ819389">
    <property type="protein sequence ID" value="PWN41667.1"/>
    <property type="molecule type" value="Genomic_DNA"/>
</dbReference>
<dbReference type="OrthoDB" id="5544375at2759"/>
<gene>
    <name evidence="2" type="ORF">IE81DRAFT_367277</name>
</gene>
<name>A0A316VVJ6_9BASI</name>
<dbReference type="GeneID" id="37038936"/>
<dbReference type="Pfam" id="PF07956">
    <property type="entry name" value="DUF1690"/>
    <property type="match status" value="1"/>
</dbReference>
<keyword evidence="3" id="KW-1185">Reference proteome</keyword>
<proteinExistence type="predicted"/>
<dbReference type="InterPro" id="IPR012471">
    <property type="entry name" value="DUF1690"/>
</dbReference>
<sequence length="175" mass="18978">MGAASSKSSRSPDLSASTASLNALDEKVASAKPGSVALPASPSPISAARQQHLDASIQHKISSELAALKKSEASVRSEIEAALERESGTQEKRDARTKDSITLKQELEEIRTKIDRHRIRREKVDQDKSVQQARNKVLQCLKEHQSTSLECADEASAFKRAVAKAEKEFIASLSA</sequence>
<evidence type="ECO:0000313" key="2">
    <source>
        <dbReference type="EMBL" id="PWN41667.1"/>
    </source>
</evidence>
<protein>
    <recommendedName>
        <fullName evidence="4">DUF1690-domain-containing protein</fullName>
    </recommendedName>
</protein>
<evidence type="ECO:0008006" key="4">
    <source>
        <dbReference type="Google" id="ProtNLM"/>
    </source>
</evidence>
<organism evidence="2 3">
    <name type="scientific">Ceraceosorus guamensis</name>
    <dbReference type="NCBI Taxonomy" id="1522189"/>
    <lineage>
        <taxon>Eukaryota</taxon>
        <taxon>Fungi</taxon>
        <taxon>Dikarya</taxon>
        <taxon>Basidiomycota</taxon>
        <taxon>Ustilaginomycotina</taxon>
        <taxon>Exobasidiomycetes</taxon>
        <taxon>Ceraceosorales</taxon>
        <taxon>Ceraceosoraceae</taxon>
        <taxon>Ceraceosorus</taxon>
    </lineage>
</organism>
<dbReference type="AlphaFoldDB" id="A0A316VVJ6"/>
<accession>A0A316VVJ6</accession>